<dbReference type="Proteomes" id="UP000318864">
    <property type="component" value="Unassembled WGS sequence"/>
</dbReference>
<dbReference type="PROSITE" id="PS51257">
    <property type="entry name" value="PROKAR_LIPOPROTEIN"/>
    <property type="match status" value="1"/>
</dbReference>
<protein>
    <submittedName>
        <fullName evidence="1">Uncharacterized protein</fullName>
    </submittedName>
</protein>
<evidence type="ECO:0000313" key="1">
    <source>
        <dbReference type="EMBL" id="THE62720.1"/>
    </source>
</evidence>
<accession>A0A4S3TGX0</accession>
<keyword evidence="2" id="KW-1185">Reference proteome</keyword>
<dbReference type="AlphaFoldDB" id="A0A4S3TGX0"/>
<gene>
    <name evidence="1" type="ORF">D8Y22_21875</name>
</gene>
<dbReference type="EMBL" id="RBZW01000077">
    <property type="protein sequence ID" value="THE62720.1"/>
    <property type="molecule type" value="Genomic_DNA"/>
</dbReference>
<organism evidence="1 2">
    <name type="scientific">Salinadaptatus halalkaliphilus</name>
    <dbReference type="NCBI Taxonomy" id="2419781"/>
    <lineage>
        <taxon>Archaea</taxon>
        <taxon>Methanobacteriati</taxon>
        <taxon>Methanobacteriota</taxon>
        <taxon>Stenosarchaea group</taxon>
        <taxon>Halobacteria</taxon>
        <taxon>Halobacteriales</taxon>
        <taxon>Natrialbaceae</taxon>
        <taxon>Salinadaptatus</taxon>
    </lineage>
</organism>
<reference evidence="1 2" key="1">
    <citation type="submission" date="2018-10" db="EMBL/GenBank/DDBJ databases">
        <title>Natronolimnobius sp. XQ-INN 246 isolated from Inner Mongolia Autonomous Region of China.</title>
        <authorList>
            <person name="Xue Q."/>
        </authorList>
    </citation>
    <scope>NUCLEOTIDE SEQUENCE [LARGE SCALE GENOMIC DNA]</scope>
    <source>
        <strain evidence="1 2">XQ-INN 246</strain>
    </source>
</reference>
<evidence type="ECO:0000313" key="2">
    <source>
        <dbReference type="Proteomes" id="UP000318864"/>
    </source>
</evidence>
<dbReference type="RefSeq" id="WP_141466733.1">
    <property type="nucleotide sequence ID" value="NZ_RBZW01000077.1"/>
</dbReference>
<proteinExistence type="predicted"/>
<sequence>MDRRTVLAAGSSSVTLFAGCLGEPFSSGGDTQRDGNGGESSAIDVILYNYRDVEIRVAVDVIADGDSLVSETVELGVPSGASTNETVATVPAGTAELEIDATVEDDDSSATERFDLPFGEPVSAIEIRVDERLEIAPLPDEQPAPAESA</sequence>
<name>A0A4S3TGX0_9EURY</name>
<comment type="caution">
    <text evidence="1">The sequence shown here is derived from an EMBL/GenBank/DDBJ whole genome shotgun (WGS) entry which is preliminary data.</text>
</comment>